<keyword evidence="8" id="KW-1185">Reference proteome</keyword>
<evidence type="ECO:0000259" key="6">
    <source>
        <dbReference type="PROSITE" id="PS50135"/>
    </source>
</evidence>
<feature type="compositionally biased region" description="Basic and acidic residues" evidence="5">
    <location>
        <begin position="1"/>
        <end position="11"/>
    </location>
</feature>
<dbReference type="OrthoDB" id="5386682at2759"/>
<dbReference type="InterPro" id="IPR052895">
    <property type="entry name" value="HetReg/Transcr_Mod"/>
</dbReference>
<dbReference type="CDD" id="cd02340">
    <property type="entry name" value="ZZ_NBR1_like"/>
    <property type="match status" value="1"/>
</dbReference>
<dbReference type="Gene3D" id="3.30.60.90">
    <property type="match status" value="1"/>
</dbReference>
<proteinExistence type="predicted"/>
<accession>A0A9P4HZM5</accession>
<dbReference type="AlphaFoldDB" id="A0A9P4HZM5"/>
<dbReference type="SMART" id="SM00291">
    <property type="entry name" value="ZnF_ZZ"/>
    <property type="match status" value="1"/>
</dbReference>
<comment type="caution">
    <text evidence="7">The sequence shown here is derived from an EMBL/GenBank/DDBJ whole genome shotgun (WGS) entry which is preliminary data.</text>
</comment>
<evidence type="ECO:0000256" key="5">
    <source>
        <dbReference type="SAM" id="MobiDB-lite"/>
    </source>
</evidence>
<dbReference type="PROSITE" id="PS50135">
    <property type="entry name" value="ZF_ZZ_2"/>
    <property type="match status" value="1"/>
</dbReference>
<evidence type="ECO:0000313" key="7">
    <source>
        <dbReference type="EMBL" id="KAF2090383.1"/>
    </source>
</evidence>
<dbReference type="InterPro" id="IPR043145">
    <property type="entry name" value="Znf_ZZ_sf"/>
</dbReference>
<gene>
    <name evidence="7" type="ORF">K490DRAFT_63263</name>
</gene>
<dbReference type="InterPro" id="IPR010730">
    <property type="entry name" value="HET"/>
</dbReference>
<dbReference type="Proteomes" id="UP000799776">
    <property type="component" value="Unassembled WGS sequence"/>
</dbReference>
<protein>
    <recommendedName>
        <fullName evidence="6">ZZ-type domain-containing protein</fullName>
    </recommendedName>
</protein>
<dbReference type="Pfam" id="PF26639">
    <property type="entry name" value="Het-6_barrel"/>
    <property type="match status" value="1"/>
</dbReference>
<dbReference type="Pfam" id="PF06985">
    <property type="entry name" value="HET"/>
    <property type="match status" value="1"/>
</dbReference>
<keyword evidence="3" id="KW-0862">Zinc</keyword>
<keyword evidence="2 4" id="KW-0863">Zinc-finger</keyword>
<evidence type="ECO:0000256" key="4">
    <source>
        <dbReference type="PROSITE-ProRule" id="PRU00228"/>
    </source>
</evidence>
<dbReference type="Pfam" id="PF00569">
    <property type="entry name" value="ZZ"/>
    <property type="match status" value="1"/>
</dbReference>
<reference evidence="7" key="1">
    <citation type="journal article" date="2020" name="Stud. Mycol.">
        <title>101 Dothideomycetes genomes: a test case for predicting lifestyles and emergence of pathogens.</title>
        <authorList>
            <person name="Haridas S."/>
            <person name="Albert R."/>
            <person name="Binder M."/>
            <person name="Bloem J."/>
            <person name="Labutti K."/>
            <person name="Salamov A."/>
            <person name="Andreopoulos B."/>
            <person name="Baker S."/>
            <person name="Barry K."/>
            <person name="Bills G."/>
            <person name="Bluhm B."/>
            <person name="Cannon C."/>
            <person name="Castanera R."/>
            <person name="Culley D."/>
            <person name="Daum C."/>
            <person name="Ezra D."/>
            <person name="Gonzalez J."/>
            <person name="Henrissat B."/>
            <person name="Kuo A."/>
            <person name="Liang C."/>
            <person name="Lipzen A."/>
            <person name="Lutzoni F."/>
            <person name="Magnuson J."/>
            <person name="Mondo S."/>
            <person name="Nolan M."/>
            <person name="Ohm R."/>
            <person name="Pangilinan J."/>
            <person name="Park H.-J."/>
            <person name="Ramirez L."/>
            <person name="Alfaro M."/>
            <person name="Sun H."/>
            <person name="Tritt A."/>
            <person name="Yoshinaga Y."/>
            <person name="Zwiers L.-H."/>
            <person name="Turgeon B."/>
            <person name="Goodwin S."/>
            <person name="Spatafora J."/>
            <person name="Crous P."/>
            <person name="Grigoriev I."/>
        </authorList>
    </citation>
    <scope>NUCLEOTIDE SEQUENCE</scope>
    <source>
        <strain evidence="7">CBS 121410</strain>
    </source>
</reference>
<dbReference type="PANTHER" id="PTHR24148">
    <property type="entry name" value="ANKYRIN REPEAT DOMAIN-CONTAINING PROTEIN 39 HOMOLOG-RELATED"/>
    <property type="match status" value="1"/>
</dbReference>
<name>A0A9P4HZM5_9PEZI</name>
<evidence type="ECO:0000256" key="2">
    <source>
        <dbReference type="ARBA" id="ARBA00022771"/>
    </source>
</evidence>
<feature type="compositionally biased region" description="Polar residues" evidence="5">
    <location>
        <begin position="12"/>
        <end position="25"/>
    </location>
</feature>
<dbReference type="SUPFAM" id="SSF57850">
    <property type="entry name" value="RING/U-box"/>
    <property type="match status" value="1"/>
</dbReference>
<sequence length="817" mass="91912">MAEVAESHDSAATEQPSPAEQNFDPSSLVGKTIHSAYCDACGKYPIVGVRWRCIDCPDEDLCNDCKAAGKISDHNFRPIHIGNAYVCGNCSRIHPIENILSDAQDPTARHLKNNYSSYEKLNPEKREIRLVSVLPGERDDPIYCIAAKIPSPWNRCPYQALSYCWGDIYDTKFIALSHIKWKDDDQPGDIGHIGDAEPFRITASLEAALRALRLTKEESTQENRQVWFWIDALSINQGDMEERHNQVAIMRDIYSEAWGVYIWLGTDPNNADSLIMMYGILGAARAAFGDDADLSSLNQKQFDSLSTLTGTVGGVQINPATIMAALSKFFSNPWFKRVWVVQEVFNSKRGRVACGHEGSLLFLTWEMLALAHQFFLRMFVEAPSKNYEKMPDLWKSIQTGITSPESSTQDLQSCTQSRPRLELLELFRKVCWDFHATDPRDKIFALLGLARETVNGIPPALSPRYDLSASEVFTNFTRWCILQYRNLDVLSAVNETARVTCANLCCNPGPFGNPDHPTWALWHVGKSGWARGNLTEVRPFQIATHRSIDIALIDALQDPTILSLRGICIGTIKVLNCFPFRKGFITEDVVNMNELQIFEPVTGDYQRGAFPGIWGYLSGPSSEFLELSGSESLYHTDEDLFEAYLETLMCMPEKPALPLEESSFGRNAVVGKRLWEDPDFATQLVSYWKEQEIDPDMQSIPMRVRKYLETFVDKMIPHLVFLFSSQFQCCGRCFFISTEGQLGLCPPSTRVDDVIVALWGGRVPFVLRPREAGKNGDEPGVGGWEFVGECYLHGRMEGNSVDERLAAGVSEQVFDIR</sequence>
<dbReference type="InterPro" id="IPR000433">
    <property type="entry name" value="Znf_ZZ"/>
</dbReference>
<evidence type="ECO:0000313" key="8">
    <source>
        <dbReference type="Proteomes" id="UP000799776"/>
    </source>
</evidence>
<keyword evidence="1" id="KW-0479">Metal-binding</keyword>
<dbReference type="EMBL" id="ML978713">
    <property type="protein sequence ID" value="KAF2090383.1"/>
    <property type="molecule type" value="Genomic_DNA"/>
</dbReference>
<feature type="region of interest" description="Disordered" evidence="5">
    <location>
        <begin position="1"/>
        <end position="25"/>
    </location>
</feature>
<evidence type="ECO:0000256" key="3">
    <source>
        <dbReference type="ARBA" id="ARBA00022833"/>
    </source>
</evidence>
<feature type="domain" description="ZZ-type" evidence="6">
    <location>
        <begin position="33"/>
        <end position="84"/>
    </location>
</feature>
<dbReference type="GO" id="GO:0008270">
    <property type="term" value="F:zinc ion binding"/>
    <property type="evidence" value="ECO:0007669"/>
    <property type="project" value="UniProtKB-KW"/>
</dbReference>
<dbReference type="PANTHER" id="PTHR24148:SF73">
    <property type="entry name" value="HET DOMAIN PROTEIN (AFU_ORTHOLOGUE AFUA_8G01020)"/>
    <property type="match status" value="1"/>
</dbReference>
<organism evidence="7 8">
    <name type="scientific">Saccharata proteae CBS 121410</name>
    <dbReference type="NCBI Taxonomy" id="1314787"/>
    <lineage>
        <taxon>Eukaryota</taxon>
        <taxon>Fungi</taxon>
        <taxon>Dikarya</taxon>
        <taxon>Ascomycota</taxon>
        <taxon>Pezizomycotina</taxon>
        <taxon>Dothideomycetes</taxon>
        <taxon>Dothideomycetes incertae sedis</taxon>
        <taxon>Botryosphaeriales</taxon>
        <taxon>Saccharataceae</taxon>
        <taxon>Saccharata</taxon>
    </lineage>
</organism>
<evidence type="ECO:0000256" key="1">
    <source>
        <dbReference type="ARBA" id="ARBA00022723"/>
    </source>
</evidence>